<keyword evidence="3" id="KW-1185">Reference proteome</keyword>
<feature type="transmembrane region" description="Helical" evidence="1">
    <location>
        <begin position="45"/>
        <end position="66"/>
    </location>
</feature>
<gene>
    <name evidence="2" type="ORF">A9B99_17790</name>
</gene>
<dbReference type="OrthoDB" id="9794709at2"/>
<evidence type="ECO:0008006" key="4">
    <source>
        <dbReference type="Google" id="ProtNLM"/>
    </source>
</evidence>
<dbReference type="STRING" id="1691903.A9B99_17790"/>
<feature type="transmembrane region" description="Helical" evidence="1">
    <location>
        <begin position="141"/>
        <end position="161"/>
    </location>
</feature>
<dbReference type="RefSeq" id="WP_064601402.1">
    <property type="nucleotide sequence ID" value="NZ_LYRP01000050.1"/>
</dbReference>
<evidence type="ECO:0000313" key="3">
    <source>
        <dbReference type="Proteomes" id="UP000078225"/>
    </source>
</evidence>
<protein>
    <recommendedName>
        <fullName evidence="4">Membrane-anchored protein</fullName>
    </recommendedName>
</protein>
<reference evidence="3" key="1">
    <citation type="submission" date="2016-05" db="EMBL/GenBank/DDBJ databases">
        <authorList>
            <person name="Behera P."/>
            <person name="Vaishampayan P."/>
            <person name="Singh N."/>
            <person name="Raina V."/>
            <person name="Suar M."/>
            <person name="Pattnaik A."/>
            <person name="Rastogi G."/>
        </authorList>
    </citation>
    <scope>NUCLEOTIDE SEQUENCE [LARGE SCALE GENOMIC DNA]</scope>
    <source>
        <strain evidence="3">MP23</strain>
    </source>
</reference>
<feature type="transmembrane region" description="Helical" evidence="1">
    <location>
        <begin position="167"/>
        <end position="189"/>
    </location>
</feature>
<dbReference type="Pfam" id="PF03988">
    <property type="entry name" value="DUF347"/>
    <property type="match status" value="4"/>
</dbReference>
<organism evidence="2 3">
    <name type="scientific">Mangrovibacter phragmitis</name>
    <dbReference type="NCBI Taxonomy" id="1691903"/>
    <lineage>
        <taxon>Bacteria</taxon>
        <taxon>Pseudomonadati</taxon>
        <taxon>Pseudomonadota</taxon>
        <taxon>Gammaproteobacteria</taxon>
        <taxon>Enterobacterales</taxon>
        <taxon>Enterobacteriaceae</taxon>
        <taxon>Mangrovibacter</taxon>
    </lineage>
</organism>
<dbReference type="InterPro" id="IPR007136">
    <property type="entry name" value="DUF347"/>
</dbReference>
<dbReference type="EMBL" id="LYRP01000050">
    <property type="protein sequence ID" value="OAT75028.1"/>
    <property type="molecule type" value="Genomic_DNA"/>
</dbReference>
<accession>A0A1B7KYA2</accession>
<name>A0A1B7KYA2_9ENTR</name>
<feature type="transmembrane region" description="Helical" evidence="1">
    <location>
        <begin position="196"/>
        <end position="215"/>
    </location>
</feature>
<dbReference type="Proteomes" id="UP000078225">
    <property type="component" value="Unassembled WGS sequence"/>
</dbReference>
<keyword evidence="1" id="KW-0812">Transmembrane</keyword>
<sequence>MEQANANLPVTYRNKVPEVTLVFWIIKMMSTTVGETAADFLNVNLHWGLTNTSLFIGALFFIALFIQVKSPKYVPVKYWTTVLLISVFGTLVTDNLTDHFGVPLILSTGVFTFLLVGFFAIWYRKERTLSIHSINTQRRELFYWTAILLTFSLGTAGGDWVSETLQLGFLNATLLFGFLITFCLIAYSFFKCNSVICFWIAYILTRPLGASLGDFLSQPVTSGGMNIGSTTINLCFLTIILVLVTYLHLAKKPASNDEI</sequence>
<feature type="transmembrane region" description="Helical" evidence="1">
    <location>
        <begin position="227"/>
        <end position="249"/>
    </location>
</feature>
<evidence type="ECO:0000313" key="2">
    <source>
        <dbReference type="EMBL" id="OAT75028.1"/>
    </source>
</evidence>
<keyword evidence="1" id="KW-1133">Transmembrane helix</keyword>
<feature type="transmembrane region" description="Helical" evidence="1">
    <location>
        <begin position="102"/>
        <end position="121"/>
    </location>
</feature>
<proteinExistence type="predicted"/>
<feature type="transmembrane region" description="Helical" evidence="1">
    <location>
        <begin position="78"/>
        <end position="96"/>
    </location>
</feature>
<dbReference type="AlphaFoldDB" id="A0A1B7KYA2"/>
<evidence type="ECO:0000256" key="1">
    <source>
        <dbReference type="SAM" id="Phobius"/>
    </source>
</evidence>
<keyword evidence="1" id="KW-0472">Membrane</keyword>
<comment type="caution">
    <text evidence="2">The sequence shown here is derived from an EMBL/GenBank/DDBJ whole genome shotgun (WGS) entry which is preliminary data.</text>
</comment>